<accession>A0A7C3RD98</accession>
<dbReference type="GO" id="GO:0005524">
    <property type="term" value="F:ATP binding"/>
    <property type="evidence" value="ECO:0007669"/>
    <property type="project" value="UniProtKB-KW"/>
</dbReference>
<dbReference type="PANTHER" id="PTHR43820:SF2">
    <property type="entry name" value="ABC TRANSPORTER ATP-BINDING PROTEIN"/>
    <property type="match status" value="1"/>
</dbReference>
<dbReference type="GO" id="GO:0015807">
    <property type="term" value="P:L-amino acid transport"/>
    <property type="evidence" value="ECO:0007669"/>
    <property type="project" value="TreeGrafter"/>
</dbReference>
<keyword evidence="3" id="KW-0547">Nucleotide-binding</keyword>
<evidence type="ECO:0000256" key="5">
    <source>
        <dbReference type="ARBA" id="ARBA00022970"/>
    </source>
</evidence>
<dbReference type="SMART" id="SM00382">
    <property type="entry name" value="AAA"/>
    <property type="match status" value="1"/>
</dbReference>
<dbReference type="InterPro" id="IPR003593">
    <property type="entry name" value="AAA+_ATPase"/>
</dbReference>
<gene>
    <name evidence="7" type="ORF">ENW66_03930</name>
</gene>
<sequence>MLELQNVNSFYGKSQILFDVSLEVDKGEVVVLLGRNGVGKTTTLRTIMGLVSKVTGKILFKGEDILKLPPYKRAKLGIGFVPDHGGIFPNLTVYENLKLSIKQSSSNGIFNLEKVFGLFPNLKYMTNRLAGTLSGGERRMLGIARGLLLNPDMLMIDEPSEGLAPSIVHAIAETIIEIRKNGVSVLVADQNLPFVEKIADRVYVIDKGEIKLSGRLSELSHEKLEAFLAF</sequence>
<organism evidence="7">
    <name type="scientific">Archaeoglobus fulgidus</name>
    <dbReference type="NCBI Taxonomy" id="2234"/>
    <lineage>
        <taxon>Archaea</taxon>
        <taxon>Methanobacteriati</taxon>
        <taxon>Methanobacteriota</taxon>
        <taxon>Archaeoglobi</taxon>
        <taxon>Archaeoglobales</taxon>
        <taxon>Archaeoglobaceae</taxon>
        <taxon>Archaeoglobus</taxon>
    </lineage>
</organism>
<comment type="caution">
    <text evidence="7">The sequence shown here is derived from an EMBL/GenBank/DDBJ whole genome shotgun (WGS) entry which is preliminary data.</text>
</comment>
<dbReference type="Gene3D" id="3.40.50.300">
    <property type="entry name" value="P-loop containing nucleotide triphosphate hydrolases"/>
    <property type="match status" value="1"/>
</dbReference>
<evidence type="ECO:0000259" key="6">
    <source>
        <dbReference type="PROSITE" id="PS50893"/>
    </source>
</evidence>
<keyword evidence="4 7" id="KW-0067">ATP-binding</keyword>
<dbReference type="InterPro" id="IPR017871">
    <property type="entry name" value="ABC_transporter-like_CS"/>
</dbReference>
<dbReference type="PROSITE" id="PS50893">
    <property type="entry name" value="ABC_TRANSPORTER_2"/>
    <property type="match status" value="1"/>
</dbReference>
<feature type="domain" description="ABC transporter" evidence="6">
    <location>
        <begin position="2"/>
        <end position="230"/>
    </location>
</feature>
<dbReference type="AlphaFoldDB" id="A0A7C3RD98"/>
<evidence type="ECO:0000256" key="3">
    <source>
        <dbReference type="ARBA" id="ARBA00022741"/>
    </source>
</evidence>
<evidence type="ECO:0000313" key="7">
    <source>
        <dbReference type="EMBL" id="HFW32088.1"/>
    </source>
</evidence>
<proteinExistence type="inferred from homology"/>
<dbReference type="InterPro" id="IPR052156">
    <property type="entry name" value="BCAA_Transport_ATP-bd_LivF"/>
</dbReference>
<dbReference type="EMBL" id="DTLB01000023">
    <property type="protein sequence ID" value="HFW32088.1"/>
    <property type="molecule type" value="Genomic_DNA"/>
</dbReference>
<dbReference type="InterPro" id="IPR027417">
    <property type="entry name" value="P-loop_NTPase"/>
</dbReference>
<dbReference type="PROSITE" id="PS00211">
    <property type="entry name" value="ABC_TRANSPORTER_1"/>
    <property type="match status" value="1"/>
</dbReference>
<dbReference type="InterPro" id="IPR003439">
    <property type="entry name" value="ABC_transporter-like_ATP-bd"/>
</dbReference>
<comment type="similarity">
    <text evidence="1">Belongs to the ABC transporter superfamily.</text>
</comment>
<keyword evidence="5" id="KW-0029">Amino-acid transport</keyword>
<dbReference type="CDD" id="cd03224">
    <property type="entry name" value="ABC_TM1139_LivF_branched"/>
    <property type="match status" value="1"/>
</dbReference>
<dbReference type="GO" id="GO:0015658">
    <property type="term" value="F:branched-chain amino acid transmembrane transporter activity"/>
    <property type="evidence" value="ECO:0007669"/>
    <property type="project" value="TreeGrafter"/>
</dbReference>
<evidence type="ECO:0000256" key="1">
    <source>
        <dbReference type="ARBA" id="ARBA00005417"/>
    </source>
</evidence>
<dbReference type="PANTHER" id="PTHR43820">
    <property type="entry name" value="HIGH-AFFINITY BRANCHED-CHAIN AMINO ACID TRANSPORT ATP-BINDING PROTEIN LIVF"/>
    <property type="match status" value="1"/>
</dbReference>
<evidence type="ECO:0000256" key="4">
    <source>
        <dbReference type="ARBA" id="ARBA00022840"/>
    </source>
</evidence>
<dbReference type="GO" id="GO:0016887">
    <property type="term" value="F:ATP hydrolysis activity"/>
    <property type="evidence" value="ECO:0007669"/>
    <property type="project" value="InterPro"/>
</dbReference>
<reference evidence="7" key="1">
    <citation type="journal article" date="2020" name="mSystems">
        <title>Genome- and Community-Level Interaction Insights into Carbon Utilization and Element Cycling Functions of Hydrothermarchaeota in Hydrothermal Sediment.</title>
        <authorList>
            <person name="Zhou Z."/>
            <person name="Liu Y."/>
            <person name="Xu W."/>
            <person name="Pan J."/>
            <person name="Luo Z.H."/>
            <person name="Li M."/>
        </authorList>
    </citation>
    <scope>NUCLEOTIDE SEQUENCE [LARGE SCALE GENOMIC DNA]</scope>
    <source>
        <strain evidence="7">SpSt-87</strain>
    </source>
</reference>
<dbReference type="Pfam" id="PF00005">
    <property type="entry name" value="ABC_tran"/>
    <property type="match status" value="1"/>
</dbReference>
<dbReference type="SUPFAM" id="SSF52540">
    <property type="entry name" value="P-loop containing nucleoside triphosphate hydrolases"/>
    <property type="match status" value="1"/>
</dbReference>
<name>A0A7C3RD98_ARCFL</name>
<evidence type="ECO:0000256" key="2">
    <source>
        <dbReference type="ARBA" id="ARBA00022448"/>
    </source>
</evidence>
<protein>
    <submittedName>
        <fullName evidence="7">ABC transporter ATP-binding protein</fullName>
    </submittedName>
</protein>
<keyword evidence="2" id="KW-0813">Transport</keyword>